<dbReference type="Pfam" id="PF12796">
    <property type="entry name" value="Ank_2"/>
    <property type="match status" value="2"/>
</dbReference>
<dbReference type="PANTHER" id="PTHR24173">
    <property type="entry name" value="ANKYRIN REPEAT CONTAINING"/>
    <property type="match status" value="1"/>
</dbReference>
<dbReference type="PROSITE" id="PS50088">
    <property type="entry name" value="ANK_REPEAT"/>
    <property type="match status" value="4"/>
</dbReference>
<dbReference type="Gene3D" id="1.25.40.20">
    <property type="entry name" value="Ankyrin repeat-containing domain"/>
    <property type="match status" value="2"/>
</dbReference>
<keyword evidence="2 3" id="KW-0040">ANK repeat</keyword>
<name>A0AAE0HZY8_9PEZI</name>
<gene>
    <name evidence="4" type="ORF">B0H66DRAFT_604232</name>
</gene>
<sequence length="509" mass="54916">MAELTPEFAITISPTKQNPDTWDDASTLASRSSWTSRGSEETLASLQWKSRPRQSDCRELLKSNRSMVKPTPSIQFHGTRCTCSAAADDEILDMKHRSADDILADKISAAADLHRIQRKAKKNGIKLARRSSSALSLSLSHRQQSQRRLSSTGSSIIQNAVTRLFSSATSNTPAPAASSHKVADLCFGCSALDIAKVTRYLFDENIPINAQNHVGTTPLMAALRAMNPQDRPRAHLAMISFLLDCGADPNASNGVHSTPGGAGTMNALAAASSLNLPSALRLLLAHGAAVDAPLNTIPMFKFGGHGLTALHVAAFADKPACLEILLKHGGADTAATFDACRAIDDPLKPVSSKKQKRESKLWTTGITALHLAVDASSPGCTELLLRYGADPMARDSYGRTPLHWAMEAGNATVVRQLLAAKGVDADVKDRDGETPLAKLVARLECGAPRQGHPDIARMLLAHGADPDLRYPQDLSVRERLLKLDRWRGLYEPIFDESGKGEEMYEKKVL</sequence>
<dbReference type="EMBL" id="JAUEDM010000005">
    <property type="protein sequence ID" value="KAK3315925.1"/>
    <property type="molecule type" value="Genomic_DNA"/>
</dbReference>
<dbReference type="Proteomes" id="UP001283341">
    <property type="component" value="Unassembled WGS sequence"/>
</dbReference>
<accession>A0AAE0HZY8</accession>
<organism evidence="4 5">
    <name type="scientific">Apodospora peruviana</name>
    <dbReference type="NCBI Taxonomy" id="516989"/>
    <lineage>
        <taxon>Eukaryota</taxon>
        <taxon>Fungi</taxon>
        <taxon>Dikarya</taxon>
        <taxon>Ascomycota</taxon>
        <taxon>Pezizomycotina</taxon>
        <taxon>Sordariomycetes</taxon>
        <taxon>Sordariomycetidae</taxon>
        <taxon>Sordariales</taxon>
        <taxon>Lasiosphaeriaceae</taxon>
        <taxon>Apodospora</taxon>
    </lineage>
</organism>
<keyword evidence="1" id="KW-0677">Repeat</keyword>
<feature type="repeat" description="ANK" evidence="3">
    <location>
        <begin position="364"/>
        <end position="396"/>
    </location>
</feature>
<keyword evidence="5" id="KW-1185">Reference proteome</keyword>
<protein>
    <submittedName>
        <fullName evidence="4">Ankyrin repeat-containing domain protein</fullName>
    </submittedName>
</protein>
<dbReference type="PANTHER" id="PTHR24173:SF74">
    <property type="entry name" value="ANKYRIN REPEAT DOMAIN-CONTAINING PROTEIN 16"/>
    <property type="match status" value="1"/>
</dbReference>
<evidence type="ECO:0000313" key="4">
    <source>
        <dbReference type="EMBL" id="KAK3315925.1"/>
    </source>
</evidence>
<dbReference type="PRINTS" id="PR01415">
    <property type="entry name" value="ANKYRIN"/>
</dbReference>
<feature type="repeat" description="ANK" evidence="3">
    <location>
        <begin position="397"/>
        <end position="430"/>
    </location>
</feature>
<dbReference type="InterPro" id="IPR002110">
    <property type="entry name" value="Ankyrin_rpt"/>
</dbReference>
<feature type="repeat" description="ANK" evidence="3">
    <location>
        <begin position="214"/>
        <end position="254"/>
    </location>
</feature>
<dbReference type="InterPro" id="IPR036770">
    <property type="entry name" value="Ankyrin_rpt-contain_sf"/>
</dbReference>
<evidence type="ECO:0000256" key="1">
    <source>
        <dbReference type="ARBA" id="ARBA00022737"/>
    </source>
</evidence>
<proteinExistence type="predicted"/>
<comment type="caution">
    <text evidence="4">The sequence shown here is derived from an EMBL/GenBank/DDBJ whole genome shotgun (WGS) entry which is preliminary data.</text>
</comment>
<dbReference type="PROSITE" id="PS50297">
    <property type="entry name" value="ANK_REP_REGION"/>
    <property type="match status" value="3"/>
</dbReference>
<dbReference type="AlphaFoldDB" id="A0AAE0HZY8"/>
<evidence type="ECO:0000313" key="5">
    <source>
        <dbReference type="Proteomes" id="UP001283341"/>
    </source>
</evidence>
<dbReference type="SUPFAM" id="SSF48403">
    <property type="entry name" value="Ankyrin repeat"/>
    <property type="match status" value="1"/>
</dbReference>
<evidence type="ECO:0000256" key="3">
    <source>
        <dbReference type="PROSITE-ProRule" id="PRU00023"/>
    </source>
</evidence>
<feature type="repeat" description="ANK" evidence="3">
    <location>
        <begin position="305"/>
        <end position="329"/>
    </location>
</feature>
<evidence type="ECO:0000256" key="2">
    <source>
        <dbReference type="ARBA" id="ARBA00023043"/>
    </source>
</evidence>
<dbReference type="SMART" id="SM00248">
    <property type="entry name" value="ANK"/>
    <property type="match status" value="6"/>
</dbReference>
<reference evidence="4" key="2">
    <citation type="submission" date="2023-06" db="EMBL/GenBank/DDBJ databases">
        <authorList>
            <consortium name="Lawrence Berkeley National Laboratory"/>
            <person name="Haridas S."/>
            <person name="Hensen N."/>
            <person name="Bonometti L."/>
            <person name="Westerberg I."/>
            <person name="Brannstrom I.O."/>
            <person name="Guillou S."/>
            <person name="Cros-Aarteil S."/>
            <person name="Calhoun S."/>
            <person name="Kuo A."/>
            <person name="Mondo S."/>
            <person name="Pangilinan J."/>
            <person name="Riley R."/>
            <person name="Labutti K."/>
            <person name="Andreopoulos B."/>
            <person name="Lipzen A."/>
            <person name="Chen C."/>
            <person name="Yanf M."/>
            <person name="Daum C."/>
            <person name="Ng V."/>
            <person name="Clum A."/>
            <person name="Steindorff A."/>
            <person name="Ohm R."/>
            <person name="Martin F."/>
            <person name="Silar P."/>
            <person name="Natvig D."/>
            <person name="Lalanne C."/>
            <person name="Gautier V."/>
            <person name="Ament-Velasquez S.L."/>
            <person name="Kruys A."/>
            <person name="Hutchinson M.I."/>
            <person name="Powell A.J."/>
            <person name="Barry K."/>
            <person name="Miller A.N."/>
            <person name="Grigoriev I.V."/>
            <person name="Debuchy R."/>
            <person name="Gladieux P."/>
            <person name="Thoren M.H."/>
            <person name="Johannesson H."/>
        </authorList>
    </citation>
    <scope>NUCLEOTIDE SEQUENCE</scope>
    <source>
        <strain evidence="4">CBS 118394</strain>
    </source>
</reference>
<reference evidence="4" key="1">
    <citation type="journal article" date="2023" name="Mol. Phylogenet. Evol.">
        <title>Genome-scale phylogeny and comparative genomics of the fungal order Sordariales.</title>
        <authorList>
            <person name="Hensen N."/>
            <person name="Bonometti L."/>
            <person name="Westerberg I."/>
            <person name="Brannstrom I.O."/>
            <person name="Guillou S."/>
            <person name="Cros-Aarteil S."/>
            <person name="Calhoun S."/>
            <person name="Haridas S."/>
            <person name="Kuo A."/>
            <person name="Mondo S."/>
            <person name="Pangilinan J."/>
            <person name="Riley R."/>
            <person name="LaButti K."/>
            <person name="Andreopoulos B."/>
            <person name="Lipzen A."/>
            <person name="Chen C."/>
            <person name="Yan M."/>
            <person name="Daum C."/>
            <person name="Ng V."/>
            <person name="Clum A."/>
            <person name="Steindorff A."/>
            <person name="Ohm R.A."/>
            <person name="Martin F."/>
            <person name="Silar P."/>
            <person name="Natvig D.O."/>
            <person name="Lalanne C."/>
            <person name="Gautier V."/>
            <person name="Ament-Velasquez S.L."/>
            <person name="Kruys A."/>
            <person name="Hutchinson M.I."/>
            <person name="Powell A.J."/>
            <person name="Barry K."/>
            <person name="Miller A.N."/>
            <person name="Grigoriev I.V."/>
            <person name="Debuchy R."/>
            <person name="Gladieux P."/>
            <person name="Hiltunen Thoren M."/>
            <person name="Johannesson H."/>
        </authorList>
    </citation>
    <scope>NUCLEOTIDE SEQUENCE</scope>
    <source>
        <strain evidence="4">CBS 118394</strain>
    </source>
</reference>